<feature type="compositionally biased region" description="Low complexity" evidence="4">
    <location>
        <begin position="89"/>
        <end position="100"/>
    </location>
</feature>
<dbReference type="VEuPathDB" id="CryptoDB:Cvel_22870"/>
<feature type="region of interest" description="Disordered" evidence="4">
    <location>
        <begin position="256"/>
        <end position="282"/>
    </location>
</feature>
<dbReference type="SMART" id="SM00248">
    <property type="entry name" value="ANK"/>
    <property type="match status" value="4"/>
</dbReference>
<feature type="region of interest" description="Disordered" evidence="4">
    <location>
        <begin position="1"/>
        <end position="208"/>
    </location>
</feature>
<feature type="compositionally biased region" description="Basic and acidic residues" evidence="4">
    <location>
        <begin position="23"/>
        <end position="56"/>
    </location>
</feature>
<dbReference type="Pfam" id="PF12796">
    <property type="entry name" value="Ank_2"/>
    <property type="match status" value="1"/>
</dbReference>
<keyword evidence="2 3" id="KW-0040">ANK repeat</keyword>
<feature type="compositionally biased region" description="Basic and acidic residues" evidence="4">
    <location>
        <begin position="407"/>
        <end position="416"/>
    </location>
</feature>
<feature type="compositionally biased region" description="Basic and acidic residues" evidence="4">
    <location>
        <begin position="199"/>
        <end position="208"/>
    </location>
</feature>
<dbReference type="PROSITE" id="PS50088">
    <property type="entry name" value="ANK_REPEAT"/>
    <property type="match status" value="3"/>
</dbReference>
<feature type="repeat" description="ANK" evidence="3">
    <location>
        <begin position="528"/>
        <end position="560"/>
    </location>
</feature>
<feature type="repeat" description="ANK" evidence="3">
    <location>
        <begin position="627"/>
        <end position="659"/>
    </location>
</feature>
<dbReference type="PANTHER" id="PTHR24201:SF15">
    <property type="entry name" value="ANKYRIN REPEAT DOMAIN-CONTAINING PROTEIN 66"/>
    <property type="match status" value="1"/>
</dbReference>
<dbReference type="EMBL" id="CDMZ01001430">
    <property type="protein sequence ID" value="CEM32422.1"/>
    <property type="molecule type" value="Genomic_DNA"/>
</dbReference>
<sequence>MSTAESAPRPEGPPSQDVLEALQRAERENLELKAQLERLKEKERKRAEEKEKKESRSPSPRKVQSPTLISAEPSSREEAEAGSGGGDANGPSPASNAAPAVKDSPEAGLHHAQQSSAAETVDTVASAMATPQPSEAAVCTASIPRGVSEDTRMPLMEKEKEECSGGEREGETETGGPTSGDPSNGGEQMIVTSDDNEITMEKGESKMRVMIERRDEKDKTAKELVQEVGTEELTQLFNLLQNSEELSFGLTAMIHRQSEDGKTSSEKLTLSSDTKEGRSSAGSLSKLFEQFSDQMQSKDRIEFPFPLEVLSSKDKGRGREGKSSDTEGKESVPPVSVSIRFLDDDPKEKDEEKKSVSSEKEKEKEGEGQRKTVAASSSSSSEKDKGQKVSTSGLEGLLKKGFLNNRTKTEKEDKEAGSSSSSSSPVPPLVRVSLPTATEMDSLHAAMSILHWDPKENRPDWISLADKPQLYCPPNTLNLWKGTKWPVRCACFRAGFSYRNHVGEQGDWLGELQRVLDEGHDINEIDENGRSSLHFAAQICLEDAAAMLIMFGANCELQDNTGWTPLHQSCMSGSYGITHNLLTRGGADPRANDMYGITPLHKAAGRHIVELLLGKCGYTVLQATDAMGRTPLHTTAARGKLGSVQALFDYGADLFAVDFRGKTAVDYARWYREDVVADELEKMMAEDREYRLREKKRREPKKLPEW</sequence>
<feature type="compositionally biased region" description="Basic and acidic residues" evidence="4">
    <location>
        <begin position="147"/>
        <end position="171"/>
    </location>
</feature>
<dbReference type="SUPFAM" id="SSF48403">
    <property type="entry name" value="Ankyrin repeat"/>
    <property type="match status" value="1"/>
</dbReference>
<feature type="compositionally biased region" description="Polar residues" evidence="4">
    <location>
        <begin position="181"/>
        <end position="193"/>
    </location>
</feature>
<keyword evidence="1" id="KW-0677">Repeat</keyword>
<dbReference type="InterPro" id="IPR050776">
    <property type="entry name" value="Ank_Repeat/CDKN_Inhibitor"/>
</dbReference>
<feature type="region of interest" description="Disordered" evidence="4">
    <location>
        <begin position="302"/>
        <end position="430"/>
    </location>
</feature>
<evidence type="ECO:0000256" key="2">
    <source>
        <dbReference type="ARBA" id="ARBA00023043"/>
    </source>
</evidence>
<gene>
    <name evidence="5" type="ORF">Cvel_22870</name>
</gene>
<evidence type="ECO:0000313" key="5">
    <source>
        <dbReference type="EMBL" id="CEM32422.1"/>
    </source>
</evidence>
<dbReference type="InterPro" id="IPR002110">
    <property type="entry name" value="Ankyrin_rpt"/>
</dbReference>
<feature type="compositionally biased region" description="Basic and acidic residues" evidence="4">
    <location>
        <begin position="256"/>
        <end position="265"/>
    </location>
</feature>
<feature type="repeat" description="ANK" evidence="3">
    <location>
        <begin position="561"/>
        <end position="594"/>
    </location>
</feature>
<evidence type="ECO:0000256" key="3">
    <source>
        <dbReference type="PROSITE-ProRule" id="PRU00023"/>
    </source>
</evidence>
<feature type="compositionally biased region" description="Basic and acidic residues" evidence="4">
    <location>
        <begin position="341"/>
        <end position="370"/>
    </location>
</feature>
<dbReference type="AlphaFoldDB" id="A0A0G4GQC8"/>
<feature type="compositionally biased region" description="Low complexity" evidence="4">
    <location>
        <begin position="418"/>
        <end position="430"/>
    </location>
</feature>
<dbReference type="Pfam" id="PF13857">
    <property type="entry name" value="Ank_5"/>
    <property type="match status" value="1"/>
</dbReference>
<dbReference type="PROSITE" id="PS50297">
    <property type="entry name" value="ANK_REP_REGION"/>
    <property type="match status" value="1"/>
</dbReference>
<dbReference type="Gene3D" id="1.25.40.20">
    <property type="entry name" value="Ankyrin repeat-containing domain"/>
    <property type="match status" value="3"/>
</dbReference>
<name>A0A0G4GQC8_9ALVE</name>
<protein>
    <submittedName>
        <fullName evidence="5">Uncharacterized protein</fullName>
    </submittedName>
</protein>
<dbReference type="PANTHER" id="PTHR24201">
    <property type="entry name" value="ANK_REP_REGION DOMAIN-CONTAINING PROTEIN"/>
    <property type="match status" value="1"/>
</dbReference>
<accession>A0A0G4GQC8</accession>
<dbReference type="InterPro" id="IPR036770">
    <property type="entry name" value="Ankyrin_rpt-contain_sf"/>
</dbReference>
<reference evidence="5" key="1">
    <citation type="submission" date="2014-11" db="EMBL/GenBank/DDBJ databases">
        <authorList>
            <person name="Otto D Thomas"/>
            <person name="Naeem Raeece"/>
        </authorList>
    </citation>
    <scope>NUCLEOTIDE SEQUENCE</scope>
</reference>
<evidence type="ECO:0000256" key="1">
    <source>
        <dbReference type="ARBA" id="ARBA00022737"/>
    </source>
</evidence>
<feature type="compositionally biased region" description="Basic and acidic residues" evidence="4">
    <location>
        <begin position="311"/>
        <end position="330"/>
    </location>
</feature>
<organism evidence="5">
    <name type="scientific">Chromera velia CCMP2878</name>
    <dbReference type="NCBI Taxonomy" id="1169474"/>
    <lineage>
        <taxon>Eukaryota</taxon>
        <taxon>Sar</taxon>
        <taxon>Alveolata</taxon>
        <taxon>Colpodellida</taxon>
        <taxon>Chromeraceae</taxon>
        <taxon>Chromera</taxon>
    </lineage>
</organism>
<evidence type="ECO:0000256" key="4">
    <source>
        <dbReference type="SAM" id="MobiDB-lite"/>
    </source>
</evidence>
<proteinExistence type="predicted"/>